<accession>A0A9P7FNT9</accession>
<dbReference type="AlphaFoldDB" id="A0A9P7FNT9"/>
<dbReference type="Proteomes" id="UP000717328">
    <property type="component" value="Unassembled WGS sequence"/>
</dbReference>
<dbReference type="OrthoDB" id="2883614at2759"/>
<organism evidence="2 3">
    <name type="scientific">Sphagnurus paluster</name>
    <dbReference type="NCBI Taxonomy" id="117069"/>
    <lineage>
        <taxon>Eukaryota</taxon>
        <taxon>Fungi</taxon>
        <taxon>Dikarya</taxon>
        <taxon>Basidiomycota</taxon>
        <taxon>Agaricomycotina</taxon>
        <taxon>Agaricomycetes</taxon>
        <taxon>Agaricomycetidae</taxon>
        <taxon>Agaricales</taxon>
        <taxon>Tricholomatineae</taxon>
        <taxon>Lyophyllaceae</taxon>
        <taxon>Sphagnurus</taxon>
    </lineage>
</organism>
<reference evidence="2" key="1">
    <citation type="submission" date="2021-02" db="EMBL/GenBank/DDBJ databases">
        <authorList>
            <person name="Nieuwenhuis M."/>
            <person name="Van De Peppel L.J.J."/>
        </authorList>
    </citation>
    <scope>NUCLEOTIDE SEQUENCE</scope>
    <source>
        <strain evidence="2">D49</strain>
    </source>
</reference>
<evidence type="ECO:0000256" key="1">
    <source>
        <dbReference type="SAM" id="MobiDB-lite"/>
    </source>
</evidence>
<reference evidence="2" key="2">
    <citation type="submission" date="2021-10" db="EMBL/GenBank/DDBJ databases">
        <title>Phylogenomics reveals ancestral predisposition of the termite-cultivated fungus Termitomyces towards a domesticated lifestyle.</title>
        <authorList>
            <person name="Auxier B."/>
            <person name="Grum-Grzhimaylo A."/>
            <person name="Cardenas M.E."/>
            <person name="Lodge J.D."/>
            <person name="Laessoe T."/>
            <person name="Pedersen O."/>
            <person name="Smith M.E."/>
            <person name="Kuyper T.W."/>
            <person name="Franco-Molano E.A."/>
            <person name="Baroni T.J."/>
            <person name="Aanen D.K."/>
        </authorList>
    </citation>
    <scope>NUCLEOTIDE SEQUENCE</scope>
    <source>
        <strain evidence="2">D49</strain>
    </source>
</reference>
<sequence length="381" mass="41986">MFVNASRSNKCKLDLENLIPAPKKAKPSPIGGPLAAPLTASPFLHLATGKECVVTQASREHKDNTDPRFALRYGGLIDDNVRETAPPVSASKHQNTAKVTRGTPTVKKEPRDKYTHADLPEKTLKRWKEFFIPAWRDFAGTTKNPWNTSDLSLVGDMQEIWNIVFDDSPQTIDSEGPIYALATQHWYKWQGKIAHTVHAAVSKYFLEFSDSQDDRAMEAAFLLGTNLPFTWKDCSSDNPNEYSGIFRSPFIIAGLSAHLKMTSGLCAKLQVDTYPQGVLVIAIVSAKRSINYWNTGSSTLGVDPTKKHKDKFSESNWGAETAAYIPSVANLTDHKWSNIIGEAQDLTSTKAKTHLLPVAGLASDSGVDARGSIFEFDTDSE</sequence>
<keyword evidence="3" id="KW-1185">Reference proteome</keyword>
<gene>
    <name evidence="2" type="ORF">H0H81_003286</name>
</gene>
<proteinExistence type="predicted"/>
<name>A0A9P7FNT9_9AGAR</name>
<protein>
    <submittedName>
        <fullName evidence="2">Uncharacterized protein</fullName>
    </submittedName>
</protein>
<evidence type="ECO:0000313" key="3">
    <source>
        <dbReference type="Proteomes" id="UP000717328"/>
    </source>
</evidence>
<feature type="compositionally biased region" description="Basic and acidic residues" evidence="1">
    <location>
        <begin position="106"/>
        <end position="115"/>
    </location>
</feature>
<dbReference type="EMBL" id="JABCKI010006619">
    <property type="protein sequence ID" value="KAG5634129.1"/>
    <property type="molecule type" value="Genomic_DNA"/>
</dbReference>
<feature type="region of interest" description="Disordered" evidence="1">
    <location>
        <begin position="86"/>
        <end position="115"/>
    </location>
</feature>
<evidence type="ECO:0000313" key="2">
    <source>
        <dbReference type="EMBL" id="KAG5634129.1"/>
    </source>
</evidence>
<comment type="caution">
    <text evidence="2">The sequence shown here is derived from an EMBL/GenBank/DDBJ whole genome shotgun (WGS) entry which is preliminary data.</text>
</comment>